<reference evidence="9 10" key="1">
    <citation type="journal article" date="2016" name="Sci. Rep.">
        <title>Complete genome sequence and transcriptomic analysis of a novel marine strain Bacillus weihaiensis reveals the mechanism of brown algae degradation.</title>
        <authorList>
            <person name="Zhu Y."/>
            <person name="Chen P."/>
            <person name="Bao Y."/>
            <person name="Men Y."/>
            <person name="Zeng Y."/>
            <person name="Yang J."/>
            <person name="Sun J."/>
            <person name="Sun Y."/>
        </authorList>
    </citation>
    <scope>NUCLEOTIDE SEQUENCE [LARGE SCALE GENOMIC DNA]</scope>
    <source>
        <strain evidence="9 10">Alg07</strain>
    </source>
</reference>
<dbReference type="KEGG" id="bwh:A9C19_19540"/>
<dbReference type="PANTHER" id="PTHR47245">
    <property type="entry name" value="PEPTIDYLPROLYL ISOMERASE"/>
    <property type="match status" value="1"/>
</dbReference>
<evidence type="ECO:0000256" key="3">
    <source>
        <dbReference type="ARBA" id="ARBA00022729"/>
    </source>
</evidence>
<evidence type="ECO:0000259" key="8">
    <source>
        <dbReference type="PROSITE" id="PS50198"/>
    </source>
</evidence>
<evidence type="ECO:0000256" key="4">
    <source>
        <dbReference type="ARBA" id="ARBA00023110"/>
    </source>
</evidence>
<keyword evidence="3" id="KW-0732">Signal</keyword>
<dbReference type="PROSITE" id="PS01096">
    <property type="entry name" value="PPIC_PPIASE_1"/>
    <property type="match status" value="1"/>
</dbReference>
<dbReference type="GO" id="GO:0003755">
    <property type="term" value="F:peptidyl-prolyl cis-trans isomerase activity"/>
    <property type="evidence" value="ECO:0007669"/>
    <property type="project" value="UniProtKB-KW"/>
</dbReference>
<dbReference type="SUPFAM" id="SSF109998">
    <property type="entry name" value="Triger factor/SurA peptide-binding domain-like"/>
    <property type="match status" value="1"/>
</dbReference>
<dbReference type="EC" id="5.2.1.8" evidence="2"/>
<dbReference type="AlphaFoldDB" id="A0A1L3MWI8"/>
<sequence length="298" mass="33904">MKSKSLWSIIIGLIIINCVTVGYFVLQEPATIPVSADDQQNEIIATIGDQTITRQEWLAELEQRFGRDTLKELVNIEVVEELAKKHNIQVSEDTIQRELAVYKSMYNSLDEEHFGDEGNWEKQIRYSILLEELLTKDVSVSEEEMKKFYDNNADLYNIETSYHLSHIVVKTEDEAKVIEEELKGGSSFEALALETSIDEFTANQGGDIGFISTQNEYVPAAYLKVAPTLKEGEWSEPIKVDAGYAVILLHETLEGKSYSYDDVKGQIRRQIALEQMEGSVSVEPLWEEIGVTWFYEGE</sequence>
<dbReference type="PANTHER" id="PTHR47245:SF1">
    <property type="entry name" value="FOLDASE PROTEIN PRSA"/>
    <property type="match status" value="1"/>
</dbReference>
<keyword evidence="7" id="KW-0812">Transmembrane</keyword>
<evidence type="ECO:0000256" key="7">
    <source>
        <dbReference type="SAM" id="Phobius"/>
    </source>
</evidence>
<dbReference type="RefSeq" id="WP_072581501.1">
    <property type="nucleotide sequence ID" value="NZ_CP016020.1"/>
</dbReference>
<dbReference type="Proteomes" id="UP000181936">
    <property type="component" value="Chromosome"/>
</dbReference>
<accession>A0A1L3MWI8</accession>
<proteinExistence type="predicted"/>
<dbReference type="InterPro" id="IPR046357">
    <property type="entry name" value="PPIase_dom_sf"/>
</dbReference>
<dbReference type="InterPro" id="IPR050245">
    <property type="entry name" value="PrsA_foldase"/>
</dbReference>
<keyword evidence="4 6" id="KW-0697">Rotamase</keyword>
<keyword evidence="10" id="KW-1185">Reference proteome</keyword>
<protein>
    <recommendedName>
        <fullName evidence="2">peptidylprolyl isomerase</fullName>
        <ecNumber evidence="2">5.2.1.8</ecNumber>
    </recommendedName>
</protein>
<evidence type="ECO:0000313" key="10">
    <source>
        <dbReference type="Proteomes" id="UP000181936"/>
    </source>
</evidence>
<evidence type="ECO:0000256" key="5">
    <source>
        <dbReference type="ARBA" id="ARBA00023235"/>
    </source>
</evidence>
<evidence type="ECO:0000256" key="6">
    <source>
        <dbReference type="PROSITE-ProRule" id="PRU00278"/>
    </source>
</evidence>
<keyword evidence="7" id="KW-1133">Transmembrane helix</keyword>
<evidence type="ECO:0000313" key="9">
    <source>
        <dbReference type="EMBL" id="APH06706.1"/>
    </source>
</evidence>
<dbReference type="Pfam" id="PF13145">
    <property type="entry name" value="Rotamase_2"/>
    <property type="match status" value="1"/>
</dbReference>
<dbReference type="InterPro" id="IPR027304">
    <property type="entry name" value="Trigger_fact/SurA_dom_sf"/>
</dbReference>
<keyword evidence="7" id="KW-0472">Membrane</keyword>
<organism evidence="9 10">
    <name type="scientific">Bacillus weihaiensis</name>
    <dbReference type="NCBI Taxonomy" id="1547283"/>
    <lineage>
        <taxon>Bacteria</taxon>
        <taxon>Bacillati</taxon>
        <taxon>Bacillota</taxon>
        <taxon>Bacilli</taxon>
        <taxon>Bacillales</taxon>
        <taxon>Bacillaceae</taxon>
        <taxon>Bacillus</taxon>
    </lineage>
</organism>
<name>A0A1L3MWI8_9BACI</name>
<dbReference type="EMBL" id="CP016020">
    <property type="protein sequence ID" value="APH06706.1"/>
    <property type="molecule type" value="Genomic_DNA"/>
</dbReference>
<feature type="transmembrane region" description="Helical" evidence="7">
    <location>
        <begin position="7"/>
        <end position="26"/>
    </location>
</feature>
<evidence type="ECO:0000256" key="1">
    <source>
        <dbReference type="ARBA" id="ARBA00000971"/>
    </source>
</evidence>
<dbReference type="InterPro" id="IPR023058">
    <property type="entry name" value="PPIase_PpiC_CS"/>
</dbReference>
<dbReference type="SUPFAM" id="SSF54534">
    <property type="entry name" value="FKBP-like"/>
    <property type="match status" value="1"/>
</dbReference>
<evidence type="ECO:0000256" key="2">
    <source>
        <dbReference type="ARBA" id="ARBA00013194"/>
    </source>
</evidence>
<keyword evidence="5 6" id="KW-0413">Isomerase</keyword>
<feature type="domain" description="PpiC" evidence="8">
    <location>
        <begin position="159"/>
        <end position="251"/>
    </location>
</feature>
<gene>
    <name evidence="9" type="ORF">A9C19_19540</name>
</gene>
<dbReference type="STRING" id="1547283.A9C19_19540"/>
<dbReference type="PROSITE" id="PS50198">
    <property type="entry name" value="PPIC_PPIASE_2"/>
    <property type="match status" value="1"/>
</dbReference>
<dbReference type="Gene3D" id="3.10.50.40">
    <property type="match status" value="1"/>
</dbReference>
<dbReference type="Gene3D" id="1.10.4030.10">
    <property type="entry name" value="Porin chaperone SurA, peptide-binding domain"/>
    <property type="match status" value="1"/>
</dbReference>
<dbReference type="OrthoDB" id="2677468at2"/>
<comment type="catalytic activity">
    <reaction evidence="1">
        <text>[protein]-peptidylproline (omega=180) = [protein]-peptidylproline (omega=0)</text>
        <dbReference type="Rhea" id="RHEA:16237"/>
        <dbReference type="Rhea" id="RHEA-COMP:10747"/>
        <dbReference type="Rhea" id="RHEA-COMP:10748"/>
        <dbReference type="ChEBI" id="CHEBI:83833"/>
        <dbReference type="ChEBI" id="CHEBI:83834"/>
        <dbReference type="EC" id="5.2.1.8"/>
    </reaction>
</comment>
<dbReference type="InterPro" id="IPR000297">
    <property type="entry name" value="PPIase_PpiC"/>
</dbReference>